<comment type="caution">
    <text evidence="2">The sequence shown here is derived from an EMBL/GenBank/DDBJ whole genome shotgun (WGS) entry which is preliminary data.</text>
</comment>
<dbReference type="AlphaFoldDB" id="A0AA38GRU4"/>
<feature type="non-terminal residue" evidence="2">
    <location>
        <position position="73"/>
    </location>
</feature>
<sequence>RKKVRVGHESADLPKDSPFRVVQRYLSQVFRESWDKSTRWTCGTRKGEKDANREQGSPNRPKQEDSSGTVRDK</sequence>
<protein>
    <submittedName>
        <fullName evidence="2">Uncharacterized protein</fullName>
    </submittedName>
</protein>
<evidence type="ECO:0000313" key="2">
    <source>
        <dbReference type="EMBL" id="KAH9327521.1"/>
    </source>
</evidence>
<feature type="region of interest" description="Disordered" evidence="1">
    <location>
        <begin position="35"/>
        <end position="73"/>
    </location>
</feature>
<name>A0AA38GRU4_TAXCH</name>
<feature type="compositionally biased region" description="Basic and acidic residues" evidence="1">
    <location>
        <begin position="61"/>
        <end position="73"/>
    </location>
</feature>
<gene>
    <name evidence="2" type="ORF">KI387_007699</name>
</gene>
<evidence type="ECO:0000256" key="1">
    <source>
        <dbReference type="SAM" id="MobiDB-lite"/>
    </source>
</evidence>
<evidence type="ECO:0000313" key="3">
    <source>
        <dbReference type="Proteomes" id="UP000824469"/>
    </source>
</evidence>
<dbReference type="EMBL" id="JAHRHJ020000002">
    <property type="protein sequence ID" value="KAH9327521.1"/>
    <property type="molecule type" value="Genomic_DNA"/>
</dbReference>
<dbReference type="Proteomes" id="UP000824469">
    <property type="component" value="Unassembled WGS sequence"/>
</dbReference>
<organism evidence="2 3">
    <name type="scientific">Taxus chinensis</name>
    <name type="common">Chinese yew</name>
    <name type="synonym">Taxus wallichiana var. chinensis</name>
    <dbReference type="NCBI Taxonomy" id="29808"/>
    <lineage>
        <taxon>Eukaryota</taxon>
        <taxon>Viridiplantae</taxon>
        <taxon>Streptophyta</taxon>
        <taxon>Embryophyta</taxon>
        <taxon>Tracheophyta</taxon>
        <taxon>Spermatophyta</taxon>
        <taxon>Pinopsida</taxon>
        <taxon>Pinidae</taxon>
        <taxon>Conifers II</taxon>
        <taxon>Cupressales</taxon>
        <taxon>Taxaceae</taxon>
        <taxon>Taxus</taxon>
    </lineage>
</organism>
<proteinExistence type="predicted"/>
<accession>A0AA38GRU4</accession>
<keyword evidence="3" id="KW-1185">Reference proteome</keyword>
<feature type="non-terminal residue" evidence="2">
    <location>
        <position position="1"/>
    </location>
</feature>
<reference evidence="2 3" key="1">
    <citation type="journal article" date="2021" name="Nat. Plants">
        <title>The Taxus genome provides insights into paclitaxel biosynthesis.</title>
        <authorList>
            <person name="Xiong X."/>
            <person name="Gou J."/>
            <person name="Liao Q."/>
            <person name="Li Y."/>
            <person name="Zhou Q."/>
            <person name="Bi G."/>
            <person name="Li C."/>
            <person name="Du R."/>
            <person name="Wang X."/>
            <person name="Sun T."/>
            <person name="Guo L."/>
            <person name="Liang H."/>
            <person name="Lu P."/>
            <person name="Wu Y."/>
            <person name="Zhang Z."/>
            <person name="Ro D.K."/>
            <person name="Shang Y."/>
            <person name="Huang S."/>
            <person name="Yan J."/>
        </authorList>
    </citation>
    <scope>NUCLEOTIDE SEQUENCE [LARGE SCALE GENOMIC DNA]</scope>
    <source>
        <strain evidence="2">Ta-2019</strain>
    </source>
</reference>